<organism evidence="2 3">
    <name type="scientific">Methanospirillum stamsii</name>
    <dbReference type="NCBI Taxonomy" id="1277351"/>
    <lineage>
        <taxon>Archaea</taxon>
        <taxon>Methanobacteriati</taxon>
        <taxon>Methanobacteriota</taxon>
        <taxon>Stenosarchaea group</taxon>
        <taxon>Methanomicrobia</taxon>
        <taxon>Methanomicrobiales</taxon>
        <taxon>Methanospirillaceae</taxon>
        <taxon>Methanospirillum</taxon>
    </lineage>
</organism>
<dbReference type="AlphaFoldDB" id="A0A2V2N9U4"/>
<name>A0A2V2N9U4_9EURY</name>
<evidence type="ECO:0000313" key="3">
    <source>
        <dbReference type="Proteomes" id="UP000245934"/>
    </source>
</evidence>
<evidence type="ECO:0000259" key="1">
    <source>
        <dbReference type="Pfam" id="PF01909"/>
    </source>
</evidence>
<evidence type="ECO:0000313" key="2">
    <source>
        <dbReference type="EMBL" id="PWR75510.1"/>
    </source>
</evidence>
<protein>
    <submittedName>
        <fullName evidence="2">DNA polymerase III subunit beta</fullName>
    </submittedName>
</protein>
<dbReference type="OrthoDB" id="9287at2157"/>
<dbReference type="Gene3D" id="3.30.460.10">
    <property type="entry name" value="Beta Polymerase, domain 2"/>
    <property type="match status" value="1"/>
</dbReference>
<dbReference type="InterPro" id="IPR043519">
    <property type="entry name" value="NT_sf"/>
</dbReference>
<dbReference type="GeneID" id="97609560"/>
<sequence>MRLSEWEISAIKSVIHGLDPRARIILFGSRADDLKKGGDIDLFILSDTLTGKDKRNIKIELNEKIGEQKIDILIKPDAGTPLGRVAMNEGIEL</sequence>
<dbReference type="Proteomes" id="UP000245934">
    <property type="component" value="Unassembled WGS sequence"/>
</dbReference>
<dbReference type="Pfam" id="PF01909">
    <property type="entry name" value="NTP_transf_2"/>
    <property type="match status" value="1"/>
</dbReference>
<feature type="domain" description="Polymerase nucleotidyl transferase" evidence="1">
    <location>
        <begin position="18"/>
        <end position="88"/>
    </location>
</feature>
<keyword evidence="3" id="KW-1185">Reference proteome</keyword>
<reference evidence="2 3" key="1">
    <citation type="submission" date="2018-05" db="EMBL/GenBank/DDBJ databases">
        <title>Draft genome of Methanospirillum stamsii Pt1.</title>
        <authorList>
            <person name="Dueholm M.S."/>
            <person name="Nielsen P.H."/>
            <person name="Bakmann L.F."/>
            <person name="Otzen D.E."/>
        </authorList>
    </citation>
    <scope>NUCLEOTIDE SEQUENCE [LARGE SCALE GENOMIC DNA]</scope>
    <source>
        <strain evidence="2 3">Pt1</strain>
    </source>
</reference>
<dbReference type="SUPFAM" id="SSF81301">
    <property type="entry name" value="Nucleotidyltransferase"/>
    <property type="match status" value="1"/>
</dbReference>
<comment type="caution">
    <text evidence="2">The sequence shown here is derived from an EMBL/GenBank/DDBJ whole genome shotgun (WGS) entry which is preliminary data.</text>
</comment>
<gene>
    <name evidence="2" type="ORF">DLD82_05115</name>
</gene>
<dbReference type="RefSeq" id="WP_109940029.1">
    <property type="nucleotide sequence ID" value="NZ_CP176366.1"/>
</dbReference>
<accession>A0A2V2N9U4</accession>
<proteinExistence type="predicted"/>
<dbReference type="GO" id="GO:0016779">
    <property type="term" value="F:nucleotidyltransferase activity"/>
    <property type="evidence" value="ECO:0007669"/>
    <property type="project" value="InterPro"/>
</dbReference>
<dbReference type="EMBL" id="QGMZ01000010">
    <property type="protein sequence ID" value="PWR75510.1"/>
    <property type="molecule type" value="Genomic_DNA"/>
</dbReference>
<dbReference type="CDD" id="cd05403">
    <property type="entry name" value="NT_KNTase_like"/>
    <property type="match status" value="1"/>
</dbReference>
<dbReference type="InterPro" id="IPR002934">
    <property type="entry name" value="Polymerase_NTP_transf_dom"/>
</dbReference>